<evidence type="ECO:0000313" key="3">
    <source>
        <dbReference type="Proteomes" id="UP000249464"/>
    </source>
</evidence>
<dbReference type="GO" id="GO:0005737">
    <property type="term" value="C:cytoplasm"/>
    <property type="evidence" value="ECO:0007669"/>
    <property type="project" value="TreeGrafter"/>
</dbReference>
<dbReference type="PROSITE" id="PS50206">
    <property type="entry name" value="RHODANESE_3"/>
    <property type="match status" value="1"/>
</dbReference>
<dbReference type="Pfam" id="PF00581">
    <property type="entry name" value="Rhodanese"/>
    <property type="match status" value="1"/>
</dbReference>
<dbReference type="PANTHER" id="PTHR10828:SF50">
    <property type="entry name" value="REDUCTASE (ARC2), PUTATIVE (AFU_ORTHOLOGUE AFUA_6G13400)-RELATED"/>
    <property type="match status" value="1"/>
</dbReference>
<evidence type="ECO:0000313" key="2">
    <source>
        <dbReference type="EMBL" id="SGY44314.1"/>
    </source>
</evidence>
<dbReference type="EMBL" id="FQNC01000043">
    <property type="protein sequence ID" value="SGY44314.1"/>
    <property type="molecule type" value="Genomic_DNA"/>
</dbReference>
<dbReference type="InterPro" id="IPR036873">
    <property type="entry name" value="Rhodanese-like_dom_sf"/>
</dbReference>
<dbReference type="SMART" id="SM00450">
    <property type="entry name" value="RHOD"/>
    <property type="match status" value="1"/>
</dbReference>
<dbReference type="GO" id="GO:0004725">
    <property type="term" value="F:protein tyrosine phosphatase activity"/>
    <property type="evidence" value="ECO:0007669"/>
    <property type="project" value="TreeGrafter"/>
</dbReference>
<protein>
    <submittedName>
        <fullName evidence="2">BQ5605_C001g00141 protein</fullName>
    </submittedName>
</protein>
<dbReference type="AlphaFoldDB" id="A0A2X0NZG7"/>
<feature type="domain" description="Rhodanese" evidence="1">
    <location>
        <begin position="50"/>
        <end position="158"/>
    </location>
</feature>
<dbReference type="Proteomes" id="UP000249464">
    <property type="component" value="Unassembled WGS sequence"/>
</dbReference>
<sequence length="163" mass="18412">MTTDAPPLPSQAPANWWEAFPSPLAQADKMTTQELKEMMLDATKEGEKGTEKRFLVVDVRRTDFEVLDLLYVVHQDSFIKGAINLPAHSFHPTLPSLLPILSQYALVIFHCQSSSGRGPRCAGWYQDLLNERSIQSSKAVVLEGGIKKWRLENGEDERFEIKL</sequence>
<name>A0A2X0NZG7_9BASI</name>
<accession>A0A2X0NZG7</accession>
<proteinExistence type="predicted"/>
<dbReference type="Gene3D" id="3.40.250.10">
    <property type="entry name" value="Rhodanese-like domain"/>
    <property type="match status" value="1"/>
</dbReference>
<dbReference type="SUPFAM" id="SSF52821">
    <property type="entry name" value="Rhodanese/Cell cycle control phosphatase"/>
    <property type="match status" value="1"/>
</dbReference>
<dbReference type="InterPro" id="IPR001763">
    <property type="entry name" value="Rhodanese-like_dom"/>
</dbReference>
<gene>
    <name evidence="2" type="primary">BQ5605_C001g00141</name>
    <name evidence="2" type="ORF">BQ5605_C001G00141</name>
</gene>
<evidence type="ECO:0000259" key="1">
    <source>
        <dbReference type="PROSITE" id="PS50206"/>
    </source>
</evidence>
<reference evidence="2 3" key="1">
    <citation type="submission" date="2016-11" db="EMBL/GenBank/DDBJ databases">
        <authorList>
            <person name="Jaros S."/>
            <person name="Januszkiewicz K."/>
            <person name="Wedrychowicz H."/>
        </authorList>
    </citation>
    <scope>NUCLEOTIDE SEQUENCE [LARGE SCALE GENOMIC DNA]</scope>
</reference>
<dbReference type="STRING" id="796604.A0A2X0NZG7"/>
<organism evidence="2 3">
    <name type="scientific">Microbotryum silenes-dioicae</name>
    <dbReference type="NCBI Taxonomy" id="796604"/>
    <lineage>
        <taxon>Eukaryota</taxon>
        <taxon>Fungi</taxon>
        <taxon>Dikarya</taxon>
        <taxon>Basidiomycota</taxon>
        <taxon>Pucciniomycotina</taxon>
        <taxon>Microbotryomycetes</taxon>
        <taxon>Microbotryales</taxon>
        <taxon>Microbotryaceae</taxon>
        <taxon>Microbotryum</taxon>
    </lineage>
</organism>
<dbReference type="PANTHER" id="PTHR10828">
    <property type="entry name" value="M-PHASE INDUCER PHOSPHATASE DUAL SPECIFICITY PHOSPHATASE CDC25"/>
    <property type="match status" value="1"/>
</dbReference>
<dbReference type="GO" id="GO:0005634">
    <property type="term" value="C:nucleus"/>
    <property type="evidence" value="ECO:0007669"/>
    <property type="project" value="TreeGrafter"/>
</dbReference>
<keyword evidence="3" id="KW-1185">Reference proteome</keyword>